<dbReference type="EMBL" id="KV425563">
    <property type="protein sequence ID" value="KZT27156.1"/>
    <property type="molecule type" value="Genomic_DNA"/>
</dbReference>
<organism evidence="1 2">
    <name type="scientific">Neolentinus lepideus HHB14362 ss-1</name>
    <dbReference type="NCBI Taxonomy" id="1314782"/>
    <lineage>
        <taxon>Eukaryota</taxon>
        <taxon>Fungi</taxon>
        <taxon>Dikarya</taxon>
        <taxon>Basidiomycota</taxon>
        <taxon>Agaricomycotina</taxon>
        <taxon>Agaricomycetes</taxon>
        <taxon>Gloeophyllales</taxon>
        <taxon>Gloeophyllaceae</taxon>
        <taxon>Neolentinus</taxon>
    </lineage>
</organism>
<proteinExistence type="predicted"/>
<accession>A0A165TTK9</accession>
<keyword evidence="2" id="KW-1185">Reference proteome</keyword>
<gene>
    <name evidence="1" type="ORF">NEOLEDRAFT_1131163</name>
</gene>
<evidence type="ECO:0000313" key="2">
    <source>
        <dbReference type="Proteomes" id="UP000076761"/>
    </source>
</evidence>
<protein>
    <submittedName>
        <fullName evidence="1">Uncharacterized protein</fullName>
    </submittedName>
</protein>
<dbReference type="InParanoid" id="A0A165TTK9"/>
<name>A0A165TTK9_9AGAM</name>
<dbReference type="Proteomes" id="UP000076761">
    <property type="component" value="Unassembled WGS sequence"/>
</dbReference>
<reference evidence="1 2" key="1">
    <citation type="journal article" date="2016" name="Mol. Biol. Evol.">
        <title>Comparative Genomics of Early-Diverging Mushroom-Forming Fungi Provides Insights into the Origins of Lignocellulose Decay Capabilities.</title>
        <authorList>
            <person name="Nagy L.G."/>
            <person name="Riley R."/>
            <person name="Tritt A."/>
            <person name="Adam C."/>
            <person name="Daum C."/>
            <person name="Floudas D."/>
            <person name="Sun H."/>
            <person name="Yadav J.S."/>
            <person name="Pangilinan J."/>
            <person name="Larsson K.H."/>
            <person name="Matsuura K."/>
            <person name="Barry K."/>
            <person name="Labutti K."/>
            <person name="Kuo R."/>
            <person name="Ohm R.A."/>
            <person name="Bhattacharya S.S."/>
            <person name="Shirouzu T."/>
            <person name="Yoshinaga Y."/>
            <person name="Martin F.M."/>
            <person name="Grigoriev I.V."/>
            <person name="Hibbett D.S."/>
        </authorList>
    </citation>
    <scope>NUCLEOTIDE SEQUENCE [LARGE SCALE GENOMIC DNA]</scope>
    <source>
        <strain evidence="1 2">HHB14362 ss-1</strain>
    </source>
</reference>
<dbReference type="AlphaFoldDB" id="A0A165TTK9"/>
<sequence>MFDKFKSSKFNQPHSTVSATVDKIVAYLRDSLNAVITRALSQDTSRDELGALELQQRSV</sequence>
<evidence type="ECO:0000313" key="1">
    <source>
        <dbReference type="EMBL" id="KZT27156.1"/>
    </source>
</evidence>